<reference evidence="2 3" key="1">
    <citation type="submission" date="2018-10" db="EMBL/GenBank/DDBJ databases">
        <title>Fifty Aureobasidium pullulans genomes reveal a recombining polyextremotolerant generalist.</title>
        <authorList>
            <person name="Gostincar C."/>
            <person name="Turk M."/>
            <person name="Zajc J."/>
            <person name="Gunde-Cimerman N."/>
        </authorList>
    </citation>
    <scope>NUCLEOTIDE SEQUENCE [LARGE SCALE GENOMIC DNA]</scope>
    <source>
        <strain evidence="2 3">EXF-6604</strain>
    </source>
</reference>
<dbReference type="AlphaFoldDB" id="A0A4S9KCW7"/>
<dbReference type="EMBL" id="QZBD01000471">
    <property type="protein sequence ID" value="THY13352.1"/>
    <property type="molecule type" value="Genomic_DNA"/>
</dbReference>
<dbReference type="Pfam" id="PF04059">
    <property type="entry name" value="RRM_2"/>
    <property type="match status" value="1"/>
</dbReference>
<accession>A0A4S9KCW7</accession>
<evidence type="ECO:0000259" key="1">
    <source>
        <dbReference type="Pfam" id="PF04059"/>
    </source>
</evidence>
<evidence type="ECO:0000313" key="3">
    <source>
        <dbReference type="Proteomes" id="UP000306584"/>
    </source>
</evidence>
<comment type="caution">
    <text evidence="2">The sequence shown here is derived from an EMBL/GenBank/DDBJ whole genome shotgun (WGS) entry which is preliminary data.</text>
</comment>
<name>A0A4S9KCW7_AURPU</name>
<feature type="domain" description="Mei2-like C-terminal RNA recognition motif" evidence="1">
    <location>
        <begin position="131"/>
        <end position="205"/>
    </location>
</feature>
<evidence type="ECO:0000313" key="2">
    <source>
        <dbReference type="EMBL" id="THY13352.1"/>
    </source>
</evidence>
<protein>
    <recommendedName>
        <fullName evidence="1">Mei2-like C-terminal RNA recognition motif domain-containing protein</fullName>
    </recommendedName>
</protein>
<dbReference type="Proteomes" id="UP000306584">
    <property type="component" value="Unassembled WGS sequence"/>
</dbReference>
<organism evidence="2 3">
    <name type="scientific">Aureobasidium pullulans</name>
    <name type="common">Black yeast</name>
    <name type="synonym">Pullularia pullulans</name>
    <dbReference type="NCBI Taxonomy" id="5580"/>
    <lineage>
        <taxon>Eukaryota</taxon>
        <taxon>Fungi</taxon>
        <taxon>Dikarya</taxon>
        <taxon>Ascomycota</taxon>
        <taxon>Pezizomycotina</taxon>
        <taxon>Dothideomycetes</taxon>
        <taxon>Dothideomycetidae</taxon>
        <taxon>Dothideales</taxon>
        <taxon>Saccotheciaceae</taxon>
        <taxon>Aureobasidium</taxon>
    </lineage>
</organism>
<dbReference type="InterPro" id="IPR007201">
    <property type="entry name" value="Mei2-like_Rrm_C"/>
</dbReference>
<gene>
    <name evidence="2" type="ORF">D6D01_08368</name>
</gene>
<sequence>MNRRWNVIATGDIRPQGAMFSAITSGGPATLHLQNTRTHVMCSARATTSLARMTSTDLVDYMIVWMVSARCTLFATSSANIDDGERWLCLRKLHPPMAGHISNFVKVCALCGLIIRFGVFCATTRGINFLLAETSFGNYDFSYLRIEFSTELNIEYAFENFTHSEHITNFVNAKVGNPWGLYGSNKRSEVSYATIRGIDCLLAKVRNQVASLSAAYHSKIYALHRNSRVQSTCCTSSSLLRVAQSSGTTMSQIIYLTPTPSAQGIARLLVNSINSDIMVQQLAGGRGHGHSTLLRAGPSSATTMTLRARNSMFSPTDFVWDLLLPSAPVICAQGRKRSRDNATTIGLFSSRHGKGLYGPESHHREGTHHQPLVRFERRQVGYRGNGQHQQFGRAHHKQQSIVGSKLKTSQGTSSLRRALLGQYDHGTSFAFEEECQHESSGGIASPGNGTSTDFLPLIPSSNINQFPFFGGFGGGGAVAQINNGHFPADNYTTAGIDMSAWSTSAVRGSSSPTAR</sequence>
<proteinExistence type="predicted"/>